<dbReference type="PANTHER" id="PTHR46929">
    <property type="entry name" value="EXPRESSED PROTEIN"/>
    <property type="match status" value="1"/>
</dbReference>
<dbReference type="EMBL" id="JADGMS010000013">
    <property type="protein sequence ID" value="KAF9669984.1"/>
    <property type="molecule type" value="Genomic_DNA"/>
</dbReference>
<evidence type="ECO:0000256" key="3">
    <source>
        <dbReference type="ARBA" id="ARBA00022989"/>
    </source>
</evidence>
<evidence type="ECO:0000256" key="5">
    <source>
        <dbReference type="SAM" id="MobiDB-lite"/>
    </source>
</evidence>
<keyword evidence="2 6" id="KW-0812">Transmembrane</keyword>
<evidence type="ECO:0000259" key="7">
    <source>
        <dbReference type="Pfam" id="PF01699"/>
    </source>
</evidence>
<dbReference type="Pfam" id="PF12776">
    <property type="entry name" value="Myb_DNA-bind_3"/>
    <property type="match status" value="6"/>
</dbReference>
<feature type="transmembrane region" description="Helical" evidence="6">
    <location>
        <begin position="1484"/>
        <end position="1505"/>
    </location>
</feature>
<feature type="transmembrane region" description="Helical" evidence="6">
    <location>
        <begin position="1223"/>
        <end position="1243"/>
    </location>
</feature>
<comment type="subcellular location">
    <subcellularLocation>
        <location evidence="1">Membrane</location>
        <topology evidence="1">Multi-pass membrane protein</topology>
    </subcellularLocation>
</comment>
<dbReference type="Pfam" id="PF01699">
    <property type="entry name" value="Na_Ca_ex"/>
    <property type="match status" value="2"/>
</dbReference>
<feature type="transmembrane region" description="Helical" evidence="6">
    <location>
        <begin position="1512"/>
        <end position="1536"/>
    </location>
</feature>
<dbReference type="InterPro" id="IPR004837">
    <property type="entry name" value="NaCa_Exmemb"/>
</dbReference>
<feature type="region of interest" description="Disordered" evidence="5">
    <location>
        <begin position="964"/>
        <end position="1004"/>
    </location>
</feature>
<sequence>MGQSRQTQLPLASALFSCQKGKKMASQMLLINDRMRINWTSMMERYFIDLMLDQLHRGNRMGHTFNKQGWTDMLTTFNSRFGTKYDRDTLKSHYSNLWKQYNDVKNLLEQSGFSWDDNRKMVVASDDAWATIIKANPDAQYYWRKSLVNFNDLCLIYAYTAADGRYSRSSHDIDLDDDIQGLHFDVGMGGFPSESTNCMKAKWTSAMDRFFLELMLVQVKKGSKNNNTFSKEAWKDMLTLFNAKFCSQYGKNVLKRRYKKLFKYYCEMRGLLERKAHPDMHSYRNKTLLNYQDLSLVYGNELVNGHQGCMHQDENFEDTALQVKNDKNKYHHHSARSDMGHCWKSSMDRYFIDLLQNQALIGNKIGHELTTEAWVELTKLFKAKFGSQYDDNILKNRFNHLRMQYNDIKFLLEQSGFSWDETRDMVTAEDCVWDSYTKVYPHVRSYRNKSAASYYKLCVIYGEESSSERYSDRAHQADVDIKPPLLMSGEEDRHLANGDCSKPDWTPSMDRYFIDLMLNHVHRGNKSSYTLDDQDWIDMAVMFNERFGSKHKKDILKQRHESLGKLFNGVKNLLCQKGYSWNETQQLVKAYDDVWEAYTKEHPNARSYRSTPKPDYNDLYLIYGNSISDEGHNQSSQGAKNCNRHSWNADWTPPMDQLLIDLMLEHVHQGSMVDQRFNKQAWSDMVSKFNAAFGSQHDQYVLERRFMNLRKLFGEMKNLLDQVGFTWDEQRHMIIAGDSLWNAYLKDYPDAHPYRIKALPNYNDLFLIYGDVNNHESNHHHSVVGNGHVFRSNVAGEDGLSPIDANRPWINWTKPMEIYFIKLMSEQVLEGNKNHETFNEQAWARIVAAFNEKFGLECERDAVESWYLSLMKEFSNIANILNQNGFAWDETEQMVIADDDDWSAYIKEHPGAMKYKDRFLGSYNDLCVIYGNSMAGGNASYMGVNPVIDNNAFDMGIDGVLGDAPHPTQELEISDQRHKRKSPSSSTAASRKVHRPKQGEAKEPVGLKPMGVMEKHNEERISIEVIVDALQVIPDMDDEIFLEACKLLENEGKAKSRFGPQLFQAISFTFLLPLKLKPDLPSAISITLISTLIFSKPQLYPTPSPQIPHRSLLSQNQDQNFTLSCTSLPSSNGLIDYLSLHFCLFKEIFLLSIPCLSLFVLLHFYVLIETAQSHFSIVTTKLTHRLNLSPSMGGVTLLALGNGAPDVFASLAAVRSGQYRTGFGAILSAGTFVSAFVVGFVAIYAAPFNVDPASFIRDVGFYLLGALILFYVYLSGEIFFWQAVGFVGFYLFFVGFVFWMDLGSGGIASGGAGGDDGKDGREMDCERGGKVVLGSLAGEKEHSGCFERAYGMISKVWEFPVSFLLKLTIPQSAPLEWNRFYMSANIALCPVALLYACNSFMPLDHPIVFLFPNTHFPLWFIVLLASSSLAVLHFILEKEPPKNEQILVVLVAFVMSVFWISAVAGELLNCLEAVGILLEVPPSLLGLTVLAWGNSVGDLVADVAVAKAGQPAMAMAGCFAGPMFNMLVGLGSALVILTADVYPKAYRLHFHISIVIAFVFLLFGLMGSLLVITWSRFRVPRFWGFCLVGLYVFFVAVSLVIAMFSGGLIRLK</sequence>
<feature type="transmembrane region" description="Helical" evidence="6">
    <location>
        <begin position="1148"/>
        <end position="1168"/>
    </location>
</feature>
<protein>
    <recommendedName>
        <fullName evidence="11">Myb/SANT-like domain-containing protein</fullName>
    </recommendedName>
</protein>
<dbReference type="PANTHER" id="PTHR46929:SF8">
    <property type="entry name" value="MYB_SANT-LIKE DOMAIN-CONTAINING PROTEIN"/>
    <property type="match status" value="1"/>
</dbReference>
<proteinExistence type="predicted"/>
<keyword evidence="10" id="KW-1185">Reference proteome</keyword>
<evidence type="ECO:0000256" key="2">
    <source>
        <dbReference type="ARBA" id="ARBA00022692"/>
    </source>
</evidence>
<evidence type="ECO:0000259" key="8">
    <source>
        <dbReference type="Pfam" id="PF12776"/>
    </source>
</evidence>
<feature type="domain" description="Myb/SANT-like" evidence="8">
    <location>
        <begin position="811"/>
        <end position="905"/>
    </location>
</feature>
<evidence type="ECO:0000313" key="9">
    <source>
        <dbReference type="EMBL" id="KAF9669984.1"/>
    </source>
</evidence>
<keyword evidence="4 6" id="KW-0472">Membrane</keyword>
<dbReference type="PROSITE" id="PS51257">
    <property type="entry name" value="PROKAR_LIPOPROTEIN"/>
    <property type="match status" value="1"/>
</dbReference>
<dbReference type="GO" id="GO:0016020">
    <property type="term" value="C:membrane"/>
    <property type="evidence" value="ECO:0007669"/>
    <property type="project" value="UniProtKB-SubCell"/>
</dbReference>
<keyword evidence="3 6" id="KW-1133">Transmembrane helix</keyword>
<accession>A0A835JK94</accession>
<dbReference type="GO" id="GO:0055085">
    <property type="term" value="P:transmembrane transport"/>
    <property type="evidence" value="ECO:0007669"/>
    <property type="project" value="InterPro"/>
</dbReference>
<reference evidence="9 10" key="1">
    <citation type="submission" date="2020-10" db="EMBL/GenBank/DDBJ databases">
        <title>Plant Genome Project.</title>
        <authorList>
            <person name="Zhang R.-G."/>
        </authorList>
    </citation>
    <scope>NUCLEOTIDE SEQUENCE [LARGE SCALE GENOMIC DNA]</scope>
    <source>
        <strain evidence="9">FAFU-HL-1</strain>
        <tissue evidence="9">Leaf</tissue>
    </source>
</reference>
<evidence type="ECO:0000256" key="1">
    <source>
        <dbReference type="ARBA" id="ARBA00004141"/>
    </source>
</evidence>
<dbReference type="OrthoDB" id="1848055at2759"/>
<organism evidence="9 10">
    <name type="scientific">Salix dunnii</name>
    <dbReference type="NCBI Taxonomy" id="1413687"/>
    <lineage>
        <taxon>Eukaryota</taxon>
        <taxon>Viridiplantae</taxon>
        <taxon>Streptophyta</taxon>
        <taxon>Embryophyta</taxon>
        <taxon>Tracheophyta</taxon>
        <taxon>Spermatophyta</taxon>
        <taxon>Magnoliopsida</taxon>
        <taxon>eudicotyledons</taxon>
        <taxon>Gunneridae</taxon>
        <taxon>Pentapetalae</taxon>
        <taxon>rosids</taxon>
        <taxon>fabids</taxon>
        <taxon>Malpighiales</taxon>
        <taxon>Salicaceae</taxon>
        <taxon>Saliceae</taxon>
        <taxon>Salix</taxon>
    </lineage>
</organism>
<feature type="domain" description="Myb/SANT-like" evidence="8">
    <location>
        <begin position="38"/>
        <end position="130"/>
    </location>
</feature>
<feature type="transmembrane region" description="Helical" evidence="6">
    <location>
        <begin position="1416"/>
        <end position="1435"/>
    </location>
</feature>
<feature type="transmembrane region" description="Helical" evidence="6">
    <location>
        <begin position="1584"/>
        <end position="1609"/>
    </location>
</feature>
<feature type="domain" description="Myb/SANT-like" evidence="8">
    <location>
        <begin position="651"/>
        <end position="744"/>
    </location>
</feature>
<feature type="domain" description="Myb/SANT-like" evidence="8">
    <location>
        <begin position="505"/>
        <end position="598"/>
    </location>
</feature>
<feature type="transmembrane region" description="Helical" evidence="6">
    <location>
        <begin position="1255"/>
        <end position="1273"/>
    </location>
</feature>
<evidence type="ECO:0000313" key="10">
    <source>
        <dbReference type="Proteomes" id="UP000657918"/>
    </source>
</evidence>
<dbReference type="InterPro" id="IPR024752">
    <property type="entry name" value="Myb/SANT-like_dom"/>
</dbReference>
<feature type="domain" description="Sodium/calcium exchanger membrane region" evidence="7">
    <location>
        <begin position="1157"/>
        <end position="1299"/>
    </location>
</feature>
<gene>
    <name evidence="9" type="ORF">SADUNF_Sadunf13G0021300</name>
</gene>
<dbReference type="Proteomes" id="UP000657918">
    <property type="component" value="Unassembled WGS sequence"/>
</dbReference>
<feature type="transmembrane region" description="Helical" evidence="6">
    <location>
        <begin position="1279"/>
        <end position="1299"/>
    </location>
</feature>
<feature type="transmembrane region" description="Helical" evidence="6">
    <location>
        <begin position="1548"/>
        <end position="1572"/>
    </location>
</feature>
<comment type="caution">
    <text evidence="9">The sequence shown here is derived from an EMBL/GenBank/DDBJ whole genome shotgun (WGS) entry which is preliminary data.</text>
</comment>
<evidence type="ECO:0000256" key="6">
    <source>
        <dbReference type="SAM" id="Phobius"/>
    </source>
</evidence>
<feature type="domain" description="Myb/SANT-like" evidence="8">
    <location>
        <begin position="343"/>
        <end position="436"/>
    </location>
</feature>
<dbReference type="Gene3D" id="1.20.1420.30">
    <property type="entry name" value="NCX, central ion-binding region"/>
    <property type="match status" value="2"/>
</dbReference>
<evidence type="ECO:0000256" key="4">
    <source>
        <dbReference type="ARBA" id="ARBA00023136"/>
    </source>
</evidence>
<feature type="domain" description="Sodium/calcium exchanger membrane region" evidence="7">
    <location>
        <begin position="1450"/>
        <end position="1599"/>
    </location>
</feature>
<feature type="domain" description="Myb/SANT-like" evidence="8">
    <location>
        <begin position="202"/>
        <end position="275"/>
    </location>
</feature>
<feature type="transmembrane region" description="Helical" evidence="6">
    <location>
        <begin position="1380"/>
        <end position="1396"/>
    </location>
</feature>
<dbReference type="InterPro" id="IPR044880">
    <property type="entry name" value="NCX_ion-bd_dom_sf"/>
</dbReference>
<name>A0A835JK94_9ROSI</name>
<evidence type="ECO:0008006" key="11">
    <source>
        <dbReference type="Google" id="ProtNLM"/>
    </source>
</evidence>
<feature type="transmembrane region" description="Helical" evidence="6">
    <location>
        <begin position="1447"/>
        <end position="1464"/>
    </location>
</feature>